<dbReference type="AlphaFoldDB" id="A0A7S0B549"/>
<protein>
    <recommendedName>
        <fullName evidence="3">Thioredoxin domain-containing protein</fullName>
    </recommendedName>
</protein>
<comment type="similarity">
    <text evidence="1">Belongs to the protein disulfide isomerase family.</text>
</comment>
<evidence type="ECO:0000256" key="1">
    <source>
        <dbReference type="ARBA" id="ARBA00006347"/>
    </source>
</evidence>
<keyword evidence="2" id="KW-0732">Signal</keyword>
<dbReference type="GO" id="GO:0003756">
    <property type="term" value="F:protein disulfide isomerase activity"/>
    <property type="evidence" value="ECO:0007669"/>
    <property type="project" value="TreeGrafter"/>
</dbReference>
<reference evidence="4" key="1">
    <citation type="submission" date="2021-01" db="EMBL/GenBank/DDBJ databases">
        <authorList>
            <person name="Corre E."/>
            <person name="Pelletier E."/>
            <person name="Niang G."/>
            <person name="Scheremetjew M."/>
            <person name="Finn R."/>
            <person name="Kale V."/>
            <person name="Holt S."/>
            <person name="Cochrane G."/>
            <person name="Meng A."/>
            <person name="Brown T."/>
            <person name="Cohen L."/>
        </authorList>
    </citation>
    <scope>NUCLEOTIDE SEQUENCE</scope>
    <source>
        <strain evidence="4">Pbaha01</strain>
    </source>
</reference>
<dbReference type="GO" id="GO:0006457">
    <property type="term" value="P:protein folding"/>
    <property type="evidence" value="ECO:0007669"/>
    <property type="project" value="TreeGrafter"/>
</dbReference>
<dbReference type="Gene3D" id="3.40.30.10">
    <property type="entry name" value="Glutaredoxin"/>
    <property type="match status" value="1"/>
</dbReference>
<evidence type="ECO:0000259" key="3">
    <source>
        <dbReference type="Pfam" id="PF00085"/>
    </source>
</evidence>
<dbReference type="InterPro" id="IPR036249">
    <property type="entry name" value="Thioredoxin-like_sf"/>
</dbReference>
<evidence type="ECO:0000313" key="4">
    <source>
        <dbReference type="EMBL" id="CAD8383653.1"/>
    </source>
</evidence>
<dbReference type="PANTHER" id="PTHR45672">
    <property type="entry name" value="PROTEIN DISULFIDE-ISOMERASE C17H9.14C-RELATED"/>
    <property type="match status" value="1"/>
</dbReference>
<organism evidence="4">
    <name type="scientific">Pyrodinium bahamense</name>
    <dbReference type="NCBI Taxonomy" id="73915"/>
    <lineage>
        <taxon>Eukaryota</taxon>
        <taxon>Sar</taxon>
        <taxon>Alveolata</taxon>
        <taxon>Dinophyceae</taxon>
        <taxon>Gonyaulacales</taxon>
        <taxon>Pyrocystaceae</taxon>
        <taxon>Pyrodinium</taxon>
    </lineage>
</organism>
<dbReference type="PANTHER" id="PTHR45672:SF3">
    <property type="entry name" value="THIOREDOXIN DOMAIN-CONTAINING PROTEIN 5"/>
    <property type="match status" value="1"/>
</dbReference>
<dbReference type="GO" id="GO:0005783">
    <property type="term" value="C:endoplasmic reticulum"/>
    <property type="evidence" value="ECO:0007669"/>
    <property type="project" value="TreeGrafter"/>
</dbReference>
<dbReference type="EMBL" id="HBEG01044856">
    <property type="protein sequence ID" value="CAD8383653.1"/>
    <property type="molecule type" value="Transcribed_RNA"/>
</dbReference>
<name>A0A7S0B549_9DINO</name>
<feature type="domain" description="Thioredoxin" evidence="3">
    <location>
        <begin position="1"/>
        <end position="68"/>
    </location>
</feature>
<dbReference type="InterPro" id="IPR051063">
    <property type="entry name" value="PDI"/>
</dbReference>
<dbReference type="InterPro" id="IPR013766">
    <property type="entry name" value="Thioredoxin_domain"/>
</dbReference>
<evidence type="ECO:0000256" key="2">
    <source>
        <dbReference type="ARBA" id="ARBA00022729"/>
    </source>
</evidence>
<dbReference type="Pfam" id="PF00085">
    <property type="entry name" value="Thioredoxin"/>
    <property type="match status" value="1"/>
</dbReference>
<sequence>MKPDWDKLMAEFKDSSSILIADVDCTAAGKSKCDEVGVRGYPTLKYGDPDDLQDYKGGRSFSDLKKFAEGLGPQCGPGNLELCDEQKKKEIERFKALSADEREAMIKEKEQTISALESDFKAFVEGLNKQYQEESAKKDKGIEEIKAGGLGLLKSVQAYEKKKGKTEL</sequence>
<accession>A0A7S0B549</accession>
<proteinExistence type="inferred from homology"/>
<dbReference type="SUPFAM" id="SSF52833">
    <property type="entry name" value="Thioredoxin-like"/>
    <property type="match status" value="1"/>
</dbReference>
<gene>
    <name evidence="4" type="ORF">PBAH0796_LOCUS27341</name>
</gene>